<dbReference type="Gene3D" id="1.25.40.10">
    <property type="entry name" value="Tetratricopeptide repeat domain"/>
    <property type="match status" value="2"/>
</dbReference>
<comment type="caution">
    <text evidence="1">The sequence shown here is derived from an EMBL/GenBank/DDBJ whole genome shotgun (WGS) entry which is preliminary data.</text>
</comment>
<dbReference type="SUPFAM" id="SSF48452">
    <property type="entry name" value="TPR-like"/>
    <property type="match status" value="2"/>
</dbReference>
<reference evidence="1 2" key="1">
    <citation type="journal article" date="2019" name="Int. J. Syst. Evol. Microbiol.">
        <title>The Global Catalogue of Microorganisms (GCM) 10K type strain sequencing project: providing services to taxonomists for standard genome sequencing and annotation.</title>
        <authorList>
            <consortium name="The Broad Institute Genomics Platform"/>
            <consortium name="The Broad Institute Genome Sequencing Center for Infectious Disease"/>
            <person name="Wu L."/>
            <person name="Ma J."/>
        </authorList>
    </citation>
    <scope>NUCLEOTIDE SEQUENCE [LARGE SCALE GENOMIC DNA]</scope>
    <source>
        <strain evidence="1 2">JCM 13929</strain>
    </source>
</reference>
<dbReference type="Proteomes" id="UP001500064">
    <property type="component" value="Unassembled WGS sequence"/>
</dbReference>
<name>A0ABN2HWA5_9ACTN</name>
<organism evidence="1 2">
    <name type="scientific">Nonomuraea maheshkhaliensis</name>
    <dbReference type="NCBI Taxonomy" id="419590"/>
    <lineage>
        <taxon>Bacteria</taxon>
        <taxon>Bacillati</taxon>
        <taxon>Actinomycetota</taxon>
        <taxon>Actinomycetes</taxon>
        <taxon>Streptosporangiales</taxon>
        <taxon>Streptosporangiaceae</taxon>
        <taxon>Nonomuraea</taxon>
    </lineage>
</organism>
<evidence type="ECO:0008006" key="3">
    <source>
        <dbReference type="Google" id="ProtNLM"/>
    </source>
</evidence>
<gene>
    <name evidence="1" type="ORF">GCM10009733_107980</name>
</gene>
<protein>
    <recommendedName>
        <fullName evidence="3">Tetratricopeptide repeat protein</fullName>
    </recommendedName>
</protein>
<accession>A0ABN2HWA5</accession>
<evidence type="ECO:0000313" key="2">
    <source>
        <dbReference type="Proteomes" id="UP001500064"/>
    </source>
</evidence>
<evidence type="ECO:0000313" key="1">
    <source>
        <dbReference type="EMBL" id="GAA1694638.1"/>
    </source>
</evidence>
<sequence length="949" mass="102256">MSSIAELIRRADRRLRRQLDVDAGLRQIAARAQEEKMPRLLAARRRALEEALLRLDRLAGAVEHLSAVRPFLAEGWPEERDRLRGALATDLPTGLGEWLGYWLTAASRRRTEAMDRLEAEVPLPAAASVLAHRISVANRALATGDWNLCHDLLELGHRGLRIGSWTGPEDGVREDLRLLAARLALRNGLLDEAGAVIGEGAGEPDSAAWLALRSRYARACGQAEVAEALLQRARELDPRDLDATAEAIALARDIGDPGLALDDARAAAEAFLSLSDVEGDVNRLVDVPCELYIALAEWARDEDDRDRALSLLDHAATVAPPGDEIIAMVEEVRAGLLSSPAERRAALLAAGEWRAGKGHLELARHDFESALEPDPQDEEDVRTRAVAQLRLADVVAVTARQRPRRDVRESLSGALSALLAAQRQADVTGSEWWSYATESDLRAQLAEMPGAHRHAGQWGALLAAARALALNPLSAQVWLLLAQTSRTRCLPWTCEAAAARGYAIVRDPSTTAAYADALVHVGRYEQALALLDGATDDWSRCMIGRISLELGRPEEAVRYLAAGAIDPTWTWAWTSYVDALIVTGDLEGARACSRRHLDASADRLGERDELEAAAHDARVRGRPREALRIACLLRDRDLPGEISGLKEMGAALLLNGDPAGWDMFAAVLAIGPRPVTAGSWERRLRPVLSALAAAQGVELDFTRMDAPLEHARTGTGAGDPAAELRQASCAPGAPDVARPAARLTEAVLRATAVPGQGRPGDLDELLHRLAAEDGLRAEAESLRGHAAGEPAHADGAGDVPAPAPPAVRLLLPVSWFAGYDDPLHRHPLFTRCLPELRPRADRPVPAVRVETEESLEPGGYLVLSEDRLLASGHVDPGLRYCDQETLALLPRQARADPRTVLTEHGWGVPAEIVAGAYGPAELLTRSACEVVALRYGEVVGAEPPGPGPR</sequence>
<proteinExistence type="predicted"/>
<dbReference type="RefSeq" id="WP_346115124.1">
    <property type="nucleotide sequence ID" value="NZ_BAAAMU010000203.1"/>
</dbReference>
<dbReference type="EMBL" id="BAAAMU010000203">
    <property type="protein sequence ID" value="GAA1694638.1"/>
    <property type="molecule type" value="Genomic_DNA"/>
</dbReference>
<dbReference type="InterPro" id="IPR011990">
    <property type="entry name" value="TPR-like_helical_dom_sf"/>
</dbReference>
<keyword evidence="2" id="KW-1185">Reference proteome</keyword>